<dbReference type="EMBL" id="LCIR01000001">
    <property type="protein sequence ID" value="KKT60422.1"/>
    <property type="molecule type" value="Genomic_DNA"/>
</dbReference>
<protein>
    <recommendedName>
        <fullName evidence="3">Sugar O-methyltransferase</fullName>
    </recommendedName>
</protein>
<proteinExistence type="predicted"/>
<evidence type="ECO:0008006" key="3">
    <source>
        <dbReference type="Google" id="ProtNLM"/>
    </source>
</evidence>
<organism evidence="1 2">
    <name type="scientific">Candidatus Giovannonibacteria bacterium GW2011_GWA1_44_25</name>
    <dbReference type="NCBI Taxonomy" id="1618645"/>
    <lineage>
        <taxon>Bacteria</taxon>
        <taxon>Candidatus Giovannoniibacteriota</taxon>
    </lineage>
</organism>
<evidence type="ECO:0000313" key="1">
    <source>
        <dbReference type="EMBL" id="KKT60422.1"/>
    </source>
</evidence>
<dbReference type="Proteomes" id="UP000034087">
    <property type="component" value="Unassembled WGS sequence"/>
</dbReference>
<comment type="caution">
    <text evidence="1">The sequence shown here is derived from an EMBL/GenBank/DDBJ whole genome shotgun (WGS) entry which is preliminary data.</text>
</comment>
<reference evidence="1 2" key="1">
    <citation type="journal article" date="2015" name="Nature">
        <title>rRNA introns, odd ribosomes, and small enigmatic genomes across a large radiation of phyla.</title>
        <authorList>
            <person name="Brown C.T."/>
            <person name="Hug L.A."/>
            <person name="Thomas B.C."/>
            <person name="Sharon I."/>
            <person name="Castelle C.J."/>
            <person name="Singh A."/>
            <person name="Wilkins M.J."/>
            <person name="Williams K.H."/>
            <person name="Banfield J.F."/>
        </authorList>
    </citation>
    <scope>NUCLEOTIDE SEQUENCE [LARGE SCALE GENOMIC DNA]</scope>
</reference>
<dbReference type="InterPro" id="IPR030807">
    <property type="entry name" value="Methyltran_NanM"/>
</dbReference>
<sequence>MITRSETLSYLLDEAKKMPGIYRPSPFWDSINEIHRKQIADIGIENFKRSVNFKYFNWRTLGIMRHQTAPILKQLFKGNFNPLLKSEFVNPKLAGIKNIYRVYVASLFELVKKDDHLKLFEKIEEPALGNPLLIRYGNGLRTQDLCNSIHEFYSVFDYADFGKKINAAEIGAGYGRTAYVFLKAMPESSYCIIDIPPALYVSQQYLSKVFAGEKIFTYRPFDSFETIEKEFMAARIKFLMPNQIELLPARIFDLIITVSSLHEMTREQISNFIKQIGRLSCGYFYTKQWRKSRVKDNNYILESEYPIPETWNEVYKRNRHPIQKMFFDALYSL</sequence>
<dbReference type="Gene3D" id="3.40.50.150">
    <property type="entry name" value="Vaccinia Virus protein VP39"/>
    <property type="match status" value="1"/>
</dbReference>
<name>A0A0G1KVR3_9BACT</name>
<dbReference type="PATRIC" id="fig|1618645.3.peg.73"/>
<dbReference type="InterPro" id="IPR029063">
    <property type="entry name" value="SAM-dependent_MTases_sf"/>
</dbReference>
<dbReference type="AlphaFoldDB" id="A0A0G1KVR3"/>
<gene>
    <name evidence="1" type="ORF">UW53_C0001G0072</name>
</gene>
<accession>A0A0G1KVR3</accession>
<dbReference type="SUPFAM" id="SSF53335">
    <property type="entry name" value="S-adenosyl-L-methionine-dependent methyltransferases"/>
    <property type="match status" value="1"/>
</dbReference>
<dbReference type="NCBIfam" id="TIGR04371">
    <property type="entry name" value="methyltran_NanM"/>
    <property type="match status" value="1"/>
</dbReference>
<evidence type="ECO:0000313" key="2">
    <source>
        <dbReference type="Proteomes" id="UP000034087"/>
    </source>
</evidence>